<organism evidence="3 4">
    <name type="scientific">Chondromyces crocatus</name>
    <dbReference type="NCBI Taxonomy" id="52"/>
    <lineage>
        <taxon>Bacteria</taxon>
        <taxon>Pseudomonadati</taxon>
        <taxon>Myxococcota</taxon>
        <taxon>Polyangia</taxon>
        <taxon>Polyangiales</taxon>
        <taxon>Polyangiaceae</taxon>
        <taxon>Chondromyces</taxon>
    </lineage>
</organism>
<dbReference type="PANTHER" id="PTHR35279:SF1">
    <property type="entry name" value="ARABINANASE_LEVANSUCRASE_INVERTASE"/>
    <property type="match status" value="1"/>
</dbReference>
<reference evidence="3 4" key="1">
    <citation type="submission" date="2015-07" db="EMBL/GenBank/DDBJ databases">
        <title>Genome analysis of myxobacterium Chondromyces crocatus Cm c5 reveals a high potential for natural compound synthesis and the genetic basis for the loss of fruiting body formation.</title>
        <authorList>
            <person name="Zaburannyi N."/>
            <person name="Bunk B."/>
            <person name="Maier J."/>
            <person name="Overmann J."/>
            <person name="Mueller R."/>
        </authorList>
    </citation>
    <scope>NUCLEOTIDE SEQUENCE [LARGE SCALE GENOMIC DNA]</scope>
    <source>
        <strain evidence="3 4">Cm c5</strain>
    </source>
</reference>
<feature type="chain" id="PRO_5005459624" description="Glycosyl hydrolase family 32 N-terminal domain-containing protein" evidence="2">
    <location>
        <begin position="23"/>
        <end position="372"/>
    </location>
</feature>
<dbReference type="STRING" id="52.CMC5_059470"/>
<evidence type="ECO:0000313" key="4">
    <source>
        <dbReference type="Proteomes" id="UP000067626"/>
    </source>
</evidence>
<dbReference type="SUPFAM" id="SSF75005">
    <property type="entry name" value="Arabinanase/levansucrase/invertase"/>
    <property type="match status" value="2"/>
</dbReference>
<evidence type="ECO:0000256" key="1">
    <source>
        <dbReference type="SAM" id="MobiDB-lite"/>
    </source>
</evidence>
<dbReference type="OrthoDB" id="9801455at2"/>
<keyword evidence="2" id="KW-0732">Signal</keyword>
<feature type="signal peptide" evidence="2">
    <location>
        <begin position="1"/>
        <end position="22"/>
    </location>
</feature>
<protein>
    <recommendedName>
        <fullName evidence="5">Glycosyl hydrolase family 32 N-terminal domain-containing protein</fullName>
    </recommendedName>
</protein>
<dbReference type="KEGG" id="ccro:CMC5_059470"/>
<dbReference type="AlphaFoldDB" id="A0A0K1ELP2"/>
<dbReference type="InterPro" id="IPR023296">
    <property type="entry name" value="Glyco_hydro_beta-prop_sf"/>
</dbReference>
<dbReference type="RefSeq" id="WP_050433474.1">
    <property type="nucleotide sequence ID" value="NZ_CP012159.1"/>
</dbReference>
<evidence type="ECO:0000256" key="2">
    <source>
        <dbReference type="SAM" id="SignalP"/>
    </source>
</evidence>
<evidence type="ECO:0008006" key="5">
    <source>
        <dbReference type="Google" id="ProtNLM"/>
    </source>
</evidence>
<dbReference type="PANTHER" id="PTHR35279">
    <property type="match status" value="1"/>
</dbReference>
<name>A0A0K1ELP2_CHOCO</name>
<evidence type="ECO:0000313" key="3">
    <source>
        <dbReference type="EMBL" id="AKT41736.1"/>
    </source>
</evidence>
<accession>A0A0K1ELP2</accession>
<dbReference type="Proteomes" id="UP000067626">
    <property type="component" value="Chromosome"/>
</dbReference>
<sequence>MRPQVVPLLASLLVLPVSCGSADDGSSGTPTTPPPPETLGTAWEAESVSPLALSSPCPSFSCLATTDPSLVRSADGDLLLYFSAGGIREEGDGSHAVWGPTIGRARRADGQETFVLDPVDRPVVDAAPVGAWDRHVETVSVFADPATSRYRMVYMGYEARPGDPNYVDGGPTTYQGTALGQMTSSDPEGKVWQRNPEPIYRPAPDAWDGLFITGASVVIGPDGVWRLYYSGAGTTVGIGLLTSNDGGDTWQPHHAPVLERDLGGWDQAVLEPTVRYFGGQFWMWYSGYEEPLGDATRIAIGLATSADGVTWQRHPGNPVLGPGAAGSWNDMRVLSSDVLVDADGSLLMAAYGCSLAGLCDDGDARIGLFRSR</sequence>
<proteinExistence type="predicted"/>
<gene>
    <name evidence="3" type="ORF">CMC5_059470</name>
</gene>
<dbReference type="EMBL" id="CP012159">
    <property type="protein sequence ID" value="AKT41736.1"/>
    <property type="molecule type" value="Genomic_DNA"/>
</dbReference>
<feature type="region of interest" description="Disordered" evidence="1">
    <location>
        <begin position="21"/>
        <end position="40"/>
    </location>
</feature>
<keyword evidence="4" id="KW-1185">Reference proteome</keyword>
<dbReference type="Gene3D" id="2.115.10.20">
    <property type="entry name" value="Glycosyl hydrolase domain, family 43"/>
    <property type="match status" value="2"/>
</dbReference>